<evidence type="ECO:0000256" key="3">
    <source>
        <dbReference type="ARBA" id="ARBA00004910"/>
    </source>
</evidence>
<dbReference type="PIRSF" id="PIRSF006769">
    <property type="entry name" value="RibD"/>
    <property type="match status" value="1"/>
</dbReference>
<feature type="binding site" evidence="15">
    <location>
        <position position="190"/>
    </location>
    <ligand>
        <name>NADP(+)</name>
        <dbReference type="ChEBI" id="CHEBI:58349"/>
    </ligand>
</feature>
<dbReference type="GO" id="GO:0009231">
    <property type="term" value="P:riboflavin biosynthetic process"/>
    <property type="evidence" value="ECO:0007669"/>
    <property type="project" value="UniProtKB-UniPathway"/>
</dbReference>
<dbReference type="PROSITE" id="PS00903">
    <property type="entry name" value="CYT_DCMP_DEAMINASES_1"/>
    <property type="match status" value="1"/>
</dbReference>
<dbReference type="NCBIfam" id="TIGR00326">
    <property type="entry name" value="eubact_ribD"/>
    <property type="match status" value="1"/>
</dbReference>
<feature type="binding site" evidence="16">
    <location>
        <position position="78"/>
    </location>
    <ligand>
        <name>Zn(2+)</name>
        <dbReference type="ChEBI" id="CHEBI:29105"/>
        <note>catalytic</note>
    </ligand>
</feature>
<evidence type="ECO:0000256" key="4">
    <source>
        <dbReference type="ARBA" id="ARBA00005259"/>
    </source>
</evidence>
<evidence type="ECO:0000256" key="15">
    <source>
        <dbReference type="PIRSR" id="PIRSR006769-2"/>
    </source>
</evidence>
<dbReference type="SUPFAM" id="SSF53597">
    <property type="entry name" value="Dihydrofolate reductase-like"/>
    <property type="match status" value="1"/>
</dbReference>
<keyword evidence="11 13" id="KW-0560">Oxidoreductase</keyword>
<comment type="catalytic activity">
    <reaction evidence="13">
        <text>2,5-diamino-6-hydroxy-4-(5-phosphoribosylamino)-pyrimidine + H2O + H(+) = 5-amino-6-(5-phospho-D-ribosylamino)uracil + NH4(+)</text>
        <dbReference type="Rhea" id="RHEA:21868"/>
        <dbReference type="ChEBI" id="CHEBI:15377"/>
        <dbReference type="ChEBI" id="CHEBI:15378"/>
        <dbReference type="ChEBI" id="CHEBI:28938"/>
        <dbReference type="ChEBI" id="CHEBI:58453"/>
        <dbReference type="ChEBI" id="CHEBI:58614"/>
        <dbReference type="EC" id="3.5.4.26"/>
    </reaction>
</comment>
<dbReference type="FunFam" id="3.40.140.10:FF:000025">
    <property type="entry name" value="Riboflavin biosynthesis protein RibD"/>
    <property type="match status" value="1"/>
</dbReference>
<comment type="similarity">
    <text evidence="5 13">In the C-terminal section; belongs to the HTP reductase family.</text>
</comment>
<feature type="binding site" evidence="15">
    <location>
        <position position="148"/>
    </location>
    <ligand>
        <name>NADP(+)</name>
        <dbReference type="ChEBI" id="CHEBI:58349"/>
    </ligand>
</feature>
<comment type="catalytic activity">
    <reaction evidence="13">
        <text>5-amino-6-(5-phospho-D-ribitylamino)uracil + NADP(+) = 5-amino-6-(5-phospho-D-ribosylamino)uracil + NADPH + H(+)</text>
        <dbReference type="Rhea" id="RHEA:17845"/>
        <dbReference type="ChEBI" id="CHEBI:15378"/>
        <dbReference type="ChEBI" id="CHEBI:57783"/>
        <dbReference type="ChEBI" id="CHEBI:58349"/>
        <dbReference type="ChEBI" id="CHEBI:58421"/>
        <dbReference type="ChEBI" id="CHEBI:58453"/>
        <dbReference type="EC" id="1.1.1.193"/>
    </reaction>
</comment>
<feature type="binding site" evidence="15">
    <location>
        <position position="201"/>
    </location>
    <ligand>
        <name>substrate</name>
    </ligand>
</feature>
<dbReference type="AlphaFoldDB" id="A0A2P8EXF7"/>
<dbReference type="InterPro" id="IPR011549">
    <property type="entry name" value="RibD_C"/>
</dbReference>
<comment type="function">
    <text evidence="1 13">Converts 2,5-diamino-6-(ribosylamino)-4(3h)-pyrimidinone 5'-phosphate into 5-amino-6-(ribosylamino)-2,4(1h,3h)-pyrimidinedione 5'-phosphate.</text>
</comment>
<evidence type="ECO:0000256" key="6">
    <source>
        <dbReference type="ARBA" id="ARBA00022619"/>
    </source>
</evidence>
<dbReference type="GO" id="GO:0008835">
    <property type="term" value="F:diaminohydroxyphosphoribosylaminopyrimidine deaminase activity"/>
    <property type="evidence" value="ECO:0007669"/>
    <property type="project" value="UniProtKB-EC"/>
</dbReference>
<comment type="pathway">
    <text evidence="3 13">Cofactor biosynthesis; riboflavin biosynthesis; 5-amino-6-(D-ribitylamino)uracil from GTP: step 3/4.</text>
</comment>
<dbReference type="EMBL" id="PYGI01000009">
    <property type="protein sequence ID" value="PSL14150.1"/>
    <property type="molecule type" value="Genomic_DNA"/>
</dbReference>
<keyword evidence="19" id="KW-1185">Reference proteome</keyword>
<evidence type="ECO:0000256" key="11">
    <source>
        <dbReference type="ARBA" id="ARBA00023002"/>
    </source>
</evidence>
<dbReference type="UniPathway" id="UPA00275">
    <property type="reaction ID" value="UER00401"/>
</dbReference>
<feature type="binding site" evidence="16">
    <location>
        <position position="69"/>
    </location>
    <ligand>
        <name>Zn(2+)</name>
        <dbReference type="ChEBI" id="CHEBI:29105"/>
        <note>catalytic</note>
    </ligand>
</feature>
<evidence type="ECO:0000256" key="14">
    <source>
        <dbReference type="PIRSR" id="PIRSR006769-1"/>
    </source>
</evidence>
<evidence type="ECO:0000256" key="12">
    <source>
        <dbReference type="ARBA" id="ARBA00023268"/>
    </source>
</evidence>
<dbReference type="PANTHER" id="PTHR38011:SF7">
    <property type="entry name" value="2,5-DIAMINO-6-RIBOSYLAMINO-4(3H)-PYRIMIDINONE 5'-PHOSPHATE REDUCTASE"/>
    <property type="match status" value="1"/>
</dbReference>
<reference evidence="18 19" key="1">
    <citation type="submission" date="2018-03" db="EMBL/GenBank/DDBJ databases">
        <title>Genomic Encyclopedia of Archaeal and Bacterial Type Strains, Phase II (KMG-II): from individual species to whole genera.</title>
        <authorList>
            <person name="Goeker M."/>
        </authorList>
    </citation>
    <scope>NUCLEOTIDE SEQUENCE [LARGE SCALE GENOMIC DNA]</scope>
    <source>
        <strain evidence="18 19">DSM 17586</strain>
    </source>
</reference>
<comment type="caution">
    <text evidence="18">The sequence shown here is derived from an EMBL/GenBank/DDBJ whole genome shotgun (WGS) entry which is preliminary data.</text>
</comment>
<keyword evidence="7 13" id="KW-0479">Metal-binding</keyword>
<feature type="active site" description="Proton donor" evidence="14">
    <location>
        <position position="46"/>
    </location>
</feature>
<evidence type="ECO:0000256" key="13">
    <source>
        <dbReference type="PIRNR" id="PIRNR006769"/>
    </source>
</evidence>
<dbReference type="EC" id="1.1.1.193" evidence="13"/>
<evidence type="ECO:0000256" key="16">
    <source>
        <dbReference type="PIRSR" id="PIRSR006769-3"/>
    </source>
</evidence>
<dbReference type="Proteomes" id="UP000242133">
    <property type="component" value="Unassembled WGS sequence"/>
</dbReference>
<evidence type="ECO:0000256" key="2">
    <source>
        <dbReference type="ARBA" id="ARBA00004882"/>
    </source>
</evidence>
<dbReference type="NCBIfam" id="TIGR00227">
    <property type="entry name" value="ribD_Cterm"/>
    <property type="match status" value="1"/>
</dbReference>
<feature type="binding site" evidence="15">
    <location>
        <position position="227"/>
    </location>
    <ligand>
        <name>NADP(+)</name>
        <dbReference type="ChEBI" id="CHEBI:58349"/>
    </ligand>
</feature>
<dbReference type="InterPro" id="IPR016193">
    <property type="entry name" value="Cytidine_deaminase-like"/>
</dbReference>
<dbReference type="InterPro" id="IPR016192">
    <property type="entry name" value="APOBEC/CMP_deaminase_Zn-bd"/>
</dbReference>
<evidence type="ECO:0000313" key="18">
    <source>
        <dbReference type="EMBL" id="PSL14150.1"/>
    </source>
</evidence>
<name>A0A2P8EXF7_9GAMM</name>
<evidence type="ECO:0000256" key="1">
    <source>
        <dbReference type="ARBA" id="ARBA00002151"/>
    </source>
</evidence>
<dbReference type="GO" id="GO:0050661">
    <property type="term" value="F:NADP binding"/>
    <property type="evidence" value="ECO:0007669"/>
    <property type="project" value="InterPro"/>
</dbReference>
<protein>
    <recommendedName>
        <fullName evidence="13">Riboflavin biosynthesis protein RibD</fullName>
    </recommendedName>
    <domain>
        <recommendedName>
            <fullName evidence="13">Diaminohydroxyphosphoribosylaminopyrimidine deaminase</fullName>
            <shortName evidence="13">DRAP deaminase</shortName>
            <ecNumber evidence="13">3.5.4.26</ecNumber>
        </recommendedName>
        <alternativeName>
            <fullName evidence="13">Riboflavin-specific deaminase</fullName>
        </alternativeName>
    </domain>
    <domain>
        <recommendedName>
            <fullName evidence="13">5-amino-6-(5-phosphoribosylamino)uracil reductase</fullName>
            <ecNumber evidence="13">1.1.1.193</ecNumber>
        </recommendedName>
        <alternativeName>
            <fullName evidence="13">HTP reductase</fullName>
        </alternativeName>
    </domain>
</protein>
<comment type="similarity">
    <text evidence="4 13">In the N-terminal section; belongs to the cytidine and deoxycytidylate deaminase family.</text>
</comment>
<dbReference type="Pfam" id="PF01872">
    <property type="entry name" value="RibD_C"/>
    <property type="match status" value="1"/>
</dbReference>
<gene>
    <name evidence="18" type="ORF">CLV44_10986</name>
</gene>
<evidence type="ECO:0000256" key="7">
    <source>
        <dbReference type="ARBA" id="ARBA00022723"/>
    </source>
</evidence>
<dbReference type="Pfam" id="PF00383">
    <property type="entry name" value="dCMP_cyt_deam_1"/>
    <property type="match status" value="1"/>
</dbReference>
<proteinExistence type="inferred from homology"/>
<evidence type="ECO:0000259" key="17">
    <source>
        <dbReference type="PROSITE" id="PS51747"/>
    </source>
</evidence>
<evidence type="ECO:0000313" key="19">
    <source>
        <dbReference type="Proteomes" id="UP000242133"/>
    </source>
</evidence>
<comment type="cofactor">
    <cofactor evidence="13 16">
        <name>Zn(2+)</name>
        <dbReference type="ChEBI" id="CHEBI:29105"/>
    </cofactor>
    <text evidence="13 16">Binds 1 zinc ion.</text>
</comment>
<dbReference type="Gene3D" id="3.40.430.10">
    <property type="entry name" value="Dihydrofolate Reductase, subunit A"/>
    <property type="match status" value="1"/>
</dbReference>
<feature type="domain" description="CMP/dCMP-type deaminase" evidence="17">
    <location>
        <begin position="1"/>
        <end position="117"/>
    </location>
</feature>
<dbReference type="CDD" id="cd01284">
    <property type="entry name" value="Riboflavin_deaminase-reductase"/>
    <property type="match status" value="1"/>
</dbReference>
<feature type="binding site" evidence="15">
    <location>
        <position position="162"/>
    </location>
    <ligand>
        <name>substrate</name>
    </ligand>
</feature>
<feature type="binding site" evidence="15">
    <location>
        <position position="198"/>
    </location>
    <ligand>
        <name>substrate</name>
    </ligand>
</feature>
<dbReference type="InterPro" id="IPR050765">
    <property type="entry name" value="Riboflavin_Biosynth_HTPR"/>
</dbReference>
<feature type="binding site" evidence="15">
    <location>
        <position position="194"/>
    </location>
    <ligand>
        <name>NADP(+)</name>
        <dbReference type="ChEBI" id="CHEBI:58349"/>
    </ligand>
</feature>
<feature type="binding site" evidence="15">
    <location>
        <position position="164"/>
    </location>
    <ligand>
        <name>NADP(+)</name>
        <dbReference type="ChEBI" id="CHEBI:58349"/>
    </ligand>
</feature>
<evidence type="ECO:0000256" key="10">
    <source>
        <dbReference type="ARBA" id="ARBA00022857"/>
    </source>
</evidence>
<keyword evidence="10 13" id="KW-0521">NADP</keyword>
<dbReference type="PANTHER" id="PTHR38011">
    <property type="entry name" value="DIHYDROFOLATE REDUCTASE FAMILY PROTEIN (AFU_ORTHOLOGUE AFUA_8G06820)"/>
    <property type="match status" value="1"/>
</dbReference>
<dbReference type="GO" id="GO:0008270">
    <property type="term" value="F:zinc ion binding"/>
    <property type="evidence" value="ECO:0007669"/>
    <property type="project" value="InterPro"/>
</dbReference>
<dbReference type="InterPro" id="IPR024072">
    <property type="entry name" value="DHFR-like_dom_sf"/>
</dbReference>
<dbReference type="InterPro" id="IPR002125">
    <property type="entry name" value="CMP_dCMP_dom"/>
</dbReference>
<keyword evidence="6 13" id="KW-0686">Riboflavin biosynthesis</keyword>
<feature type="binding site" evidence="16">
    <location>
        <position position="44"/>
    </location>
    <ligand>
        <name>Zn(2+)</name>
        <dbReference type="ChEBI" id="CHEBI:29105"/>
        <note>catalytic</note>
    </ligand>
</feature>
<dbReference type="Gene3D" id="3.40.140.10">
    <property type="entry name" value="Cytidine Deaminase, domain 2"/>
    <property type="match status" value="1"/>
</dbReference>
<dbReference type="PROSITE" id="PS51747">
    <property type="entry name" value="CYT_DCMP_DEAMINASES_2"/>
    <property type="match status" value="1"/>
</dbReference>
<dbReference type="InterPro" id="IPR002734">
    <property type="entry name" value="RibDG_C"/>
</dbReference>
<dbReference type="SUPFAM" id="SSF53927">
    <property type="entry name" value="Cytidine deaminase-like"/>
    <property type="match status" value="1"/>
</dbReference>
<evidence type="ECO:0000256" key="8">
    <source>
        <dbReference type="ARBA" id="ARBA00022801"/>
    </source>
</evidence>
<evidence type="ECO:0000256" key="9">
    <source>
        <dbReference type="ARBA" id="ARBA00022833"/>
    </source>
</evidence>
<dbReference type="GO" id="GO:0008703">
    <property type="term" value="F:5-amino-6-(5-phosphoribosylamino)uracil reductase activity"/>
    <property type="evidence" value="ECO:0007669"/>
    <property type="project" value="UniProtKB-EC"/>
</dbReference>
<organism evidence="18 19">
    <name type="scientific">Marinobacterium halophilum</name>
    <dbReference type="NCBI Taxonomy" id="267374"/>
    <lineage>
        <taxon>Bacteria</taxon>
        <taxon>Pseudomonadati</taxon>
        <taxon>Pseudomonadota</taxon>
        <taxon>Gammaproteobacteria</taxon>
        <taxon>Oceanospirillales</taxon>
        <taxon>Oceanospirillaceae</taxon>
        <taxon>Marinobacterium</taxon>
    </lineage>
</organism>
<sequence length="369" mass="39026">MAQAIRLARQGLYTTDPNPRVGCVIVGDGEQVGEGAHLRAGEPHAEVHALRAAGESARGATAYVTLEPCSHHGRTPPCAEALVNAGVARVVCAMQDPNPLVAGRGLARLREAGIEAVSGLLETTARALNPGFISRMERGRPYVRLKLASSLDGRTAMQSGESQWITGPAARADVQRLRARSSAVLTGVETVLIDKASLTVRAAELGLPAEQAEQAALRQPLRVVLDSQLRLPTTAPMLSLPGRTLVVTAQAESTSAAVALTAAGAQVLALPGTDGRVDLTALLSWLAEHEHCNEVLIECGATLAGTALRAGWVDELVLYMAPTLLGSAARPLFDLPLEQMAQQHRLQLIDTRQLGDDLRLTLSCRKETD</sequence>
<feature type="binding site" evidence="15">
    <location>
        <position position="178"/>
    </location>
    <ligand>
        <name>substrate</name>
    </ligand>
</feature>
<keyword evidence="12" id="KW-0511">Multifunctional enzyme</keyword>
<keyword evidence="8 13" id="KW-0378">Hydrolase</keyword>
<comment type="pathway">
    <text evidence="2 13">Cofactor biosynthesis; riboflavin biosynthesis; 5-amino-6-(D-ribitylamino)uracil from GTP: step 2/4.</text>
</comment>
<evidence type="ECO:0000256" key="5">
    <source>
        <dbReference type="ARBA" id="ARBA00007417"/>
    </source>
</evidence>
<keyword evidence="9 13" id="KW-0862">Zinc</keyword>
<accession>A0A2P8EXF7</accession>
<dbReference type="EC" id="3.5.4.26" evidence="13"/>
<feature type="binding site" evidence="15">
    <location>
        <position position="298"/>
    </location>
    <ligand>
        <name>substrate</name>
    </ligand>
</feature>
<dbReference type="InterPro" id="IPR004794">
    <property type="entry name" value="Eubact_RibD"/>
</dbReference>